<feature type="compositionally biased region" description="Gly residues" evidence="1">
    <location>
        <begin position="53"/>
        <end position="69"/>
    </location>
</feature>
<feature type="compositionally biased region" description="Polar residues" evidence="1">
    <location>
        <begin position="88"/>
        <end position="101"/>
    </location>
</feature>
<feature type="region of interest" description="Disordered" evidence="1">
    <location>
        <begin position="47"/>
        <end position="101"/>
    </location>
</feature>
<dbReference type="AlphaFoldDB" id="A0A810N154"/>
<evidence type="ECO:0000256" key="2">
    <source>
        <dbReference type="SAM" id="Phobius"/>
    </source>
</evidence>
<evidence type="ECO:0000313" key="3">
    <source>
        <dbReference type="EMBL" id="BCJ65408.1"/>
    </source>
</evidence>
<dbReference type="Proteomes" id="UP000680866">
    <property type="component" value="Chromosome"/>
</dbReference>
<proteinExistence type="predicted"/>
<name>A0A810N154_9ACTN</name>
<evidence type="ECO:0000256" key="1">
    <source>
        <dbReference type="SAM" id="MobiDB-lite"/>
    </source>
</evidence>
<keyword evidence="2" id="KW-1133">Transmembrane helix</keyword>
<keyword evidence="4" id="KW-1185">Reference proteome</keyword>
<dbReference type="KEGG" id="pry:Prubr_24290"/>
<organism evidence="3 4">
    <name type="scientific">Polymorphospora rubra</name>
    <dbReference type="NCBI Taxonomy" id="338584"/>
    <lineage>
        <taxon>Bacteria</taxon>
        <taxon>Bacillati</taxon>
        <taxon>Actinomycetota</taxon>
        <taxon>Actinomycetes</taxon>
        <taxon>Micromonosporales</taxon>
        <taxon>Micromonosporaceae</taxon>
        <taxon>Polymorphospora</taxon>
    </lineage>
</organism>
<dbReference type="RefSeq" id="WP_212824852.1">
    <property type="nucleotide sequence ID" value="NZ_AP023359.1"/>
</dbReference>
<feature type="transmembrane region" description="Helical" evidence="2">
    <location>
        <begin position="21"/>
        <end position="39"/>
    </location>
</feature>
<reference evidence="3" key="1">
    <citation type="submission" date="2020-08" db="EMBL/GenBank/DDBJ databases">
        <title>Whole genome shotgun sequence of Polymorphospora rubra NBRC 101157.</title>
        <authorList>
            <person name="Komaki H."/>
            <person name="Tamura T."/>
        </authorList>
    </citation>
    <scope>NUCLEOTIDE SEQUENCE</scope>
    <source>
        <strain evidence="3">NBRC 101157</strain>
    </source>
</reference>
<dbReference type="EMBL" id="AP023359">
    <property type="protein sequence ID" value="BCJ65408.1"/>
    <property type="molecule type" value="Genomic_DNA"/>
</dbReference>
<sequence>MYAWIWRKLPFGLPGKLIGSLMLTMSVLALLWFFVFPWAEPLLPFDDVQVTQDGGGDPGTPGGPTGGEPGTDTGDPGSGDGHDIPYDTDQNNPAPTPSASR</sequence>
<protein>
    <submittedName>
        <fullName evidence="3">Uncharacterized protein</fullName>
    </submittedName>
</protein>
<gene>
    <name evidence="3" type="ORF">Prubr_24290</name>
</gene>
<keyword evidence="2" id="KW-0472">Membrane</keyword>
<accession>A0A810N154</accession>
<keyword evidence="2" id="KW-0812">Transmembrane</keyword>
<evidence type="ECO:0000313" key="4">
    <source>
        <dbReference type="Proteomes" id="UP000680866"/>
    </source>
</evidence>